<dbReference type="AlphaFoldDB" id="A0A251SFE7"/>
<evidence type="ECO:0000313" key="1">
    <source>
        <dbReference type="EMBL" id="KAF5761420.1"/>
    </source>
</evidence>
<dbReference type="EMBL" id="CM007904">
    <property type="protein sequence ID" value="OTF96150.1"/>
    <property type="molecule type" value="Genomic_DNA"/>
</dbReference>
<reference evidence="2" key="2">
    <citation type="submission" date="2017-02" db="EMBL/GenBank/DDBJ databases">
        <title>Sunflower complete genome.</title>
        <authorList>
            <person name="Langlade N."/>
            <person name="Munos S."/>
        </authorList>
    </citation>
    <scope>NUCLEOTIDE SEQUENCE [LARGE SCALE GENOMIC DNA]</scope>
    <source>
        <tissue evidence="2">Leaves</tissue>
    </source>
</reference>
<dbReference type="PANTHER" id="PTHR46336:SF3">
    <property type="entry name" value="BTB_POZ DOMAIN-CONTAINING PROTEIN POB1"/>
    <property type="match status" value="1"/>
</dbReference>
<name>A0A251SFE7_HELAN</name>
<reference evidence="1" key="3">
    <citation type="submission" date="2020-06" db="EMBL/GenBank/DDBJ databases">
        <title>Helianthus annuus Genome sequencing and assembly Release 2.</title>
        <authorList>
            <person name="Gouzy J."/>
            <person name="Langlade N."/>
            <person name="Munos S."/>
        </authorList>
    </citation>
    <scope>NUCLEOTIDE SEQUENCE</scope>
    <source>
        <tissue evidence="1">Leaves</tissue>
    </source>
</reference>
<gene>
    <name evidence="2" type="ORF">HannXRQ_Chr15g0490941</name>
    <name evidence="1" type="ORF">HanXRQr2_Chr16g0764901</name>
</gene>
<dbReference type="CDD" id="cd00121">
    <property type="entry name" value="MATH"/>
    <property type="match status" value="1"/>
</dbReference>
<reference evidence="1 3" key="1">
    <citation type="journal article" date="2017" name="Nature">
        <title>The sunflower genome provides insights into oil metabolism, flowering and Asterid evolution.</title>
        <authorList>
            <person name="Badouin H."/>
            <person name="Gouzy J."/>
            <person name="Grassa C.J."/>
            <person name="Murat F."/>
            <person name="Staton S.E."/>
            <person name="Cottret L."/>
            <person name="Lelandais-Briere C."/>
            <person name="Owens G.L."/>
            <person name="Carrere S."/>
            <person name="Mayjonade B."/>
            <person name="Legrand L."/>
            <person name="Gill N."/>
            <person name="Kane N.C."/>
            <person name="Bowers J.E."/>
            <person name="Hubner S."/>
            <person name="Bellec A."/>
            <person name="Berard A."/>
            <person name="Berges H."/>
            <person name="Blanchet N."/>
            <person name="Boniface M.C."/>
            <person name="Brunel D."/>
            <person name="Catrice O."/>
            <person name="Chaidir N."/>
            <person name="Claudel C."/>
            <person name="Donnadieu C."/>
            <person name="Faraut T."/>
            <person name="Fievet G."/>
            <person name="Helmstetter N."/>
            <person name="King M."/>
            <person name="Knapp S.J."/>
            <person name="Lai Z."/>
            <person name="Le Paslier M.C."/>
            <person name="Lippi Y."/>
            <person name="Lorenzon L."/>
            <person name="Mandel J.R."/>
            <person name="Marage G."/>
            <person name="Marchand G."/>
            <person name="Marquand E."/>
            <person name="Bret-Mestries E."/>
            <person name="Morien E."/>
            <person name="Nambeesan S."/>
            <person name="Nguyen T."/>
            <person name="Pegot-Espagnet P."/>
            <person name="Pouilly N."/>
            <person name="Raftis F."/>
            <person name="Sallet E."/>
            <person name="Schiex T."/>
            <person name="Thomas J."/>
            <person name="Vandecasteele C."/>
            <person name="Vares D."/>
            <person name="Vear F."/>
            <person name="Vautrin S."/>
            <person name="Crespi M."/>
            <person name="Mangin B."/>
            <person name="Burke J.M."/>
            <person name="Salse J."/>
            <person name="Munos S."/>
            <person name="Vincourt P."/>
            <person name="Rieseberg L.H."/>
            <person name="Langlade N.B."/>
        </authorList>
    </citation>
    <scope>NUCLEOTIDE SEQUENCE [LARGE SCALE GENOMIC DNA]</scope>
    <source>
        <strain evidence="3">cv. SF193</strain>
        <tissue evidence="1">Leaves</tissue>
    </source>
</reference>
<dbReference type="InParanoid" id="A0A251SFE7"/>
<evidence type="ECO:0000313" key="3">
    <source>
        <dbReference type="Proteomes" id="UP000215914"/>
    </source>
</evidence>
<protein>
    <submittedName>
        <fullName evidence="1">MATH/TRAF domain-containing protein</fullName>
    </submittedName>
    <submittedName>
        <fullName evidence="2">Putative TRAF-like protein</fullName>
    </submittedName>
</protein>
<evidence type="ECO:0000313" key="2">
    <source>
        <dbReference type="EMBL" id="OTF96150.1"/>
    </source>
</evidence>
<proteinExistence type="predicted"/>
<keyword evidence="3" id="KW-1185">Reference proteome</keyword>
<dbReference type="InterPro" id="IPR002083">
    <property type="entry name" value="MATH/TRAF_dom"/>
</dbReference>
<accession>A0A251SFE7</accession>
<sequence>MVEYEQPIPHCVVYFNLKRDVCASLSPSGMVKSEAFNLGSHRDHWFCLVARCNTDCFGLYLGMLDDDQRPLSVRFAFEYEFAAMSKRTNEFVSRRKGLCTFSYKWAIGIHNMFAIPWTSFIGEDSVYFVDGVLHLRAELTQLS</sequence>
<dbReference type="InterPro" id="IPR045890">
    <property type="entry name" value="POB1-like"/>
</dbReference>
<dbReference type="OMA" id="REECTSP"/>
<dbReference type="SUPFAM" id="SSF49599">
    <property type="entry name" value="TRAF domain-like"/>
    <property type="match status" value="1"/>
</dbReference>
<dbReference type="STRING" id="4232.A0A251SFE7"/>
<organism evidence="2 3">
    <name type="scientific">Helianthus annuus</name>
    <name type="common">Common sunflower</name>
    <dbReference type="NCBI Taxonomy" id="4232"/>
    <lineage>
        <taxon>Eukaryota</taxon>
        <taxon>Viridiplantae</taxon>
        <taxon>Streptophyta</taxon>
        <taxon>Embryophyta</taxon>
        <taxon>Tracheophyta</taxon>
        <taxon>Spermatophyta</taxon>
        <taxon>Magnoliopsida</taxon>
        <taxon>eudicotyledons</taxon>
        <taxon>Gunneridae</taxon>
        <taxon>Pentapetalae</taxon>
        <taxon>asterids</taxon>
        <taxon>campanulids</taxon>
        <taxon>Asterales</taxon>
        <taxon>Asteraceae</taxon>
        <taxon>Asteroideae</taxon>
        <taxon>Heliantheae alliance</taxon>
        <taxon>Heliantheae</taxon>
        <taxon>Helianthus</taxon>
    </lineage>
</organism>
<dbReference type="Gramene" id="mRNA:HanXRQr2_Chr16g0764901">
    <property type="protein sequence ID" value="CDS:HanXRQr2_Chr16g0764901.1"/>
    <property type="gene ID" value="HanXRQr2_Chr16g0764901"/>
</dbReference>
<dbReference type="PANTHER" id="PTHR46336">
    <property type="entry name" value="OS02G0260700 PROTEIN"/>
    <property type="match status" value="1"/>
</dbReference>
<dbReference type="Proteomes" id="UP000215914">
    <property type="component" value="Chromosome 15"/>
</dbReference>
<dbReference type="EMBL" id="MNCJ02000331">
    <property type="protein sequence ID" value="KAF5761420.1"/>
    <property type="molecule type" value="Genomic_DNA"/>
</dbReference>